<keyword evidence="3 6" id="KW-1133">Transmembrane helix</keyword>
<evidence type="ECO:0000256" key="6">
    <source>
        <dbReference type="SAM" id="Phobius"/>
    </source>
</evidence>
<dbReference type="AlphaFoldDB" id="A0A4Q9V3E7"/>
<evidence type="ECO:0000313" key="8">
    <source>
        <dbReference type="Proteomes" id="UP000293036"/>
    </source>
</evidence>
<dbReference type="Pfam" id="PF04228">
    <property type="entry name" value="Zn_peptidase"/>
    <property type="match status" value="1"/>
</dbReference>
<evidence type="ECO:0000256" key="4">
    <source>
        <dbReference type="ARBA" id="ARBA00023136"/>
    </source>
</evidence>
<feature type="compositionally biased region" description="Low complexity" evidence="5">
    <location>
        <begin position="53"/>
        <end position="68"/>
    </location>
</feature>
<comment type="subcellular location">
    <subcellularLocation>
        <location evidence="1">Membrane</location>
        <topology evidence="1">Single-pass membrane protein</topology>
    </subcellularLocation>
</comment>
<evidence type="ECO:0000256" key="5">
    <source>
        <dbReference type="SAM" id="MobiDB-lite"/>
    </source>
</evidence>
<name>A0A4Q9V3E7_9ACTO</name>
<dbReference type="PANTHER" id="PTHR30168:SF0">
    <property type="entry name" value="INNER MEMBRANE PROTEIN"/>
    <property type="match status" value="1"/>
</dbReference>
<keyword evidence="8" id="KW-1185">Reference proteome</keyword>
<evidence type="ECO:0000256" key="1">
    <source>
        <dbReference type="ARBA" id="ARBA00004167"/>
    </source>
</evidence>
<evidence type="ECO:0000256" key="3">
    <source>
        <dbReference type="ARBA" id="ARBA00022989"/>
    </source>
</evidence>
<feature type="transmembrane region" description="Helical" evidence="6">
    <location>
        <begin position="21"/>
        <end position="41"/>
    </location>
</feature>
<feature type="region of interest" description="Disordered" evidence="5">
    <location>
        <begin position="52"/>
        <end position="72"/>
    </location>
</feature>
<dbReference type="EMBL" id="SJDT01000002">
    <property type="protein sequence ID" value="TBW23002.1"/>
    <property type="molecule type" value="Genomic_DNA"/>
</dbReference>
<reference evidence="7 8" key="1">
    <citation type="submission" date="2019-02" db="EMBL/GenBank/DDBJ databases">
        <title>Arcanobacterium bovis sp. nov., isolated from the milk of a cow with mastitis.</title>
        <authorList>
            <person name="Sammra O."/>
            <person name="Foster G."/>
            <person name="Hassan A."/>
            <person name="Alssahen M."/>
            <person name="Laemmler C."/>
            <person name="Borowiak M."/>
            <person name="Malorny B."/>
            <person name="Abdulmawjood A."/>
        </authorList>
    </citation>
    <scope>NUCLEOTIDE SEQUENCE [LARGE SCALE GENOMIC DNA]</scope>
    <source>
        <strain evidence="7 8">C605018/01/1</strain>
    </source>
</reference>
<keyword evidence="4 6" id="KW-0472">Membrane</keyword>
<dbReference type="RefSeq" id="WP_131280229.1">
    <property type="nucleotide sequence ID" value="NZ_JBHSLR010000009.1"/>
</dbReference>
<gene>
    <name evidence="7" type="ORF">EZJ44_03700</name>
</gene>
<dbReference type="Proteomes" id="UP000293036">
    <property type="component" value="Unassembled WGS sequence"/>
</dbReference>
<protein>
    <submittedName>
        <fullName evidence="7">Metallopeptidase</fullName>
    </submittedName>
</protein>
<evidence type="ECO:0000256" key="2">
    <source>
        <dbReference type="ARBA" id="ARBA00022692"/>
    </source>
</evidence>
<dbReference type="OrthoDB" id="9774900at2"/>
<accession>A0A4Q9V3E7</accession>
<organism evidence="7 8">
    <name type="scientific">Arcanobacterium bovis</name>
    <dbReference type="NCBI Taxonomy" id="2529275"/>
    <lineage>
        <taxon>Bacteria</taxon>
        <taxon>Bacillati</taxon>
        <taxon>Actinomycetota</taxon>
        <taxon>Actinomycetes</taxon>
        <taxon>Actinomycetales</taxon>
        <taxon>Actinomycetaceae</taxon>
        <taxon>Arcanobacterium</taxon>
    </lineage>
</organism>
<proteinExistence type="predicted"/>
<comment type="caution">
    <text evidence="7">The sequence shown here is derived from an EMBL/GenBank/DDBJ whole genome shotgun (WGS) entry which is preliminary data.</text>
</comment>
<evidence type="ECO:0000313" key="7">
    <source>
        <dbReference type="EMBL" id="TBW23002.1"/>
    </source>
</evidence>
<dbReference type="PANTHER" id="PTHR30168">
    <property type="entry name" value="PUTATIVE MEMBRANE PROTEIN YPFJ"/>
    <property type="match status" value="1"/>
</dbReference>
<keyword evidence="2 6" id="KW-0812">Transmembrane</keyword>
<sequence>MSFNDDITIDTSGVNRGRRGAAIGGGVGGLGLLGALLLYFFTGQVPDLGSLVSSGQQSAGTSQQSISQECKTGADANSKDECRMAAGKNSLDEFWNTQLSKEAGVQYHPAGLMLYRGSVGTACGTGSSQTGPFYCPSDASVYIDTTFFNQLKQYGAQNTSLAQLYILAHEWGHHIQNHLGILNKIDHQSSGMSSSMVRSELQADCLAGVWINNASSTIDPDTGIPFLKPPTQQQLRSALDAASAVGDDRIMENAGMRANPDRFSHGSSQKRMEWLTRGIKGGTIASCDTWSVRQP</sequence>
<dbReference type="GO" id="GO:0016020">
    <property type="term" value="C:membrane"/>
    <property type="evidence" value="ECO:0007669"/>
    <property type="project" value="UniProtKB-SubCell"/>
</dbReference>
<dbReference type="InterPro" id="IPR007343">
    <property type="entry name" value="Uncharacterised_pept_Zn_put"/>
</dbReference>